<comment type="subcellular location">
    <subcellularLocation>
        <location evidence="1 9">Cytoplasm</location>
    </subcellularLocation>
</comment>
<dbReference type="InterPro" id="IPR013785">
    <property type="entry name" value="Aldolase_TIM"/>
</dbReference>
<keyword evidence="7 9" id="KW-0704">Schiff base</keyword>
<dbReference type="GO" id="GO:0005975">
    <property type="term" value="P:carbohydrate metabolic process"/>
    <property type="evidence" value="ECO:0007669"/>
    <property type="project" value="InterPro"/>
</dbReference>
<dbReference type="GO" id="GO:0005737">
    <property type="term" value="C:cytoplasm"/>
    <property type="evidence" value="ECO:0007669"/>
    <property type="project" value="UniProtKB-SubCell"/>
</dbReference>
<evidence type="ECO:0000256" key="8">
    <source>
        <dbReference type="ARBA" id="ARBA00048810"/>
    </source>
</evidence>
<dbReference type="GO" id="GO:0006098">
    <property type="term" value="P:pentose-phosphate shunt"/>
    <property type="evidence" value="ECO:0007669"/>
    <property type="project" value="UniProtKB-UniRule"/>
</dbReference>
<accession>A0A4R1GJR3</accession>
<evidence type="ECO:0000313" key="10">
    <source>
        <dbReference type="EMBL" id="TCK04512.1"/>
    </source>
</evidence>
<dbReference type="HAMAP" id="MF_00494">
    <property type="entry name" value="Transaldolase_3b"/>
    <property type="match status" value="1"/>
</dbReference>
<sequence length="220" mass="24080">MKFFIDTADINEIKAAMEMGMVDGVTTNPTLISKTGRPFLEVAKEIVETVPGPVSLEVVSLDTQGMVDEARRLAKLGDNVVIKIPMTTEGLKAVKILSQEGIKTNVTLVFSPLQAILAAKAGATYVSPFVGRLDDIGHDGMELISQIVQIYDNYGFDTEIIVASIRHPQHVLQAALIGADIATIPFKVIKQLAKHPLTDVGLQRFLEDWAKVPDRDQIFR</sequence>
<dbReference type="GO" id="GO:0004801">
    <property type="term" value="F:transaldolase activity"/>
    <property type="evidence" value="ECO:0007669"/>
    <property type="project" value="UniProtKB-UniRule"/>
</dbReference>
<dbReference type="GO" id="GO:0042182">
    <property type="term" value="P:ketone catabolic process"/>
    <property type="evidence" value="ECO:0007669"/>
    <property type="project" value="UniProtKB-ARBA"/>
</dbReference>
<dbReference type="InterPro" id="IPR018225">
    <property type="entry name" value="Transaldolase_AS"/>
</dbReference>
<dbReference type="FunFam" id="3.20.20.70:FF:000018">
    <property type="entry name" value="Probable transaldolase"/>
    <property type="match status" value="1"/>
</dbReference>
<name>A0A4R1GJR3_9BACT</name>
<dbReference type="PROSITE" id="PS01054">
    <property type="entry name" value="TRANSALDOLASE_1"/>
    <property type="match status" value="1"/>
</dbReference>
<comment type="catalytic activity">
    <reaction evidence="8 9">
        <text>D-sedoheptulose 7-phosphate + D-glyceraldehyde 3-phosphate = D-erythrose 4-phosphate + beta-D-fructose 6-phosphate</text>
        <dbReference type="Rhea" id="RHEA:17053"/>
        <dbReference type="ChEBI" id="CHEBI:16897"/>
        <dbReference type="ChEBI" id="CHEBI:57483"/>
        <dbReference type="ChEBI" id="CHEBI:57634"/>
        <dbReference type="ChEBI" id="CHEBI:59776"/>
        <dbReference type="EC" id="2.2.1.2"/>
    </reaction>
</comment>
<keyword evidence="4 9" id="KW-0963">Cytoplasm</keyword>
<dbReference type="Pfam" id="PF00923">
    <property type="entry name" value="TAL_FSA"/>
    <property type="match status" value="1"/>
</dbReference>
<comment type="function">
    <text evidence="9">Transaldolase is important for the balance of metabolites in the pentose-phosphate pathway.</text>
</comment>
<evidence type="ECO:0000256" key="5">
    <source>
        <dbReference type="ARBA" id="ARBA00022679"/>
    </source>
</evidence>
<feature type="active site" description="Schiff-base intermediate with substrate" evidence="9">
    <location>
        <position position="83"/>
    </location>
</feature>
<dbReference type="EC" id="2.2.1.2" evidence="9"/>
<comment type="caution">
    <text evidence="10">The sequence shown here is derived from an EMBL/GenBank/DDBJ whole genome shotgun (WGS) entry which is preliminary data.</text>
</comment>
<dbReference type="OrthoDB" id="9807051at2"/>
<dbReference type="AlphaFoldDB" id="A0A4R1GJR3"/>
<dbReference type="InterPro" id="IPR033919">
    <property type="entry name" value="TSA/FSA_arc/bac"/>
</dbReference>
<dbReference type="EMBL" id="SMFV01000003">
    <property type="protein sequence ID" value="TCK04512.1"/>
    <property type="molecule type" value="Genomic_DNA"/>
</dbReference>
<dbReference type="PANTHER" id="PTHR10683">
    <property type="entry name" value="TRANSALDOLASE"/>
    <property type="match status" value="1"/>
</dbReference>
<dbReference type="PROSITE" id="PS00958">
    <property type="entry name" value="TRANSALDOLASE_2"/>
    <property type="match status" value="1"/>
</dbReference>
<organism evidence="10 11">
    <name type="scientific">Phorcysia thermohydrogeniphila</name>
    <dbReference type="NCBI Taxonomy" id="936138"/>
    <lineage>
        <taxon>Bacteria</taxon>
        <taxon>Pseudomonadati</taxon>
        <taxon>Aquificota</taxon>
        <taxon>Aquificia</taxon>
        <taxon>Desulfurobacteriales</taxon>
        <taxon>Desulfurobacteriaceae</taxon>
        <taxon>Phorcysia</taxon>
    </lineage>
</organism>
<evidence type="ECO:0000256" key="2">
    <source>
        <dbReference type="ARBA" id="ARBA00004857"/>
    </source>
</evidence>
<dbReference type="InterPro" id="IPR004731">
    <property type="entry name" value="Transaldolase_3B/F6P_aldolase"/>
</dbReference>
<comment type="pathway">
    <text evidence="2 9">Carbohydrate degradation; pentose phosphate pathway; D-glyceraldehyde 3-phosphate and beta-D-fructose 6-phosphate from D-ribose 5-phosphate and D-xylulose 5-phosphate (non-oxidative stage): step 2/3.</text>
</comment>
<dbReference type="UniPathway" id="UPA00115">
    <property type="reaction ID" value="UER00414"/>
</dbReference>
<dbReference type="Gene3D" id="3.20.20.70">
    <property type="entry name" value="Aldolase class I"/>
    <property type="match status" value="1"/>
</dbReference>
<dbReference type="PANTHER" id="PTHR10683:SF40">
    <property type="entry name" value="FRUCTOSE-6-PHOSPHATE ALDOLASE 1-RELATED"/>
    <property type="match status" value="1"/>
</dbReference>
<evidence type="ECO:0000256" key="3">
    <source>
        <dbReference type="ARBA" id="ARBA00005740"/>
    </source>
</evidence>
<evidence type="ECO:0000256" key="6">
    <source>
        <dbReference type="ARBA" id="ARBA00023126"/>
    </source>
</evidence>
<keyword evidence="11" id="KW-1185">Reference proteome</keyword>
<reference evidence="10 11" key="1">
    <citation type="submission" date="2019-03" db="EMBL/GenBank/DDBJ databases">
        <title>Genomic Encyclopedia of Archaeal and Bacterial Type Strains, Phase II (KMG-II): from individual species to whole genera.</title>
        <authorList>
            <person name="Goeker M."/>
        </authorList>
    </citation>
    <scope>NUCLEOTIDE SEQUENCE [LARGE SCALE GENOMIC DNA]</scope>
    <source>
        <strain evidence="10 11">DSM 24425</strain>
    </source>
</reference>
<dbReference type="NCBIfam" id="TIGR00875">
    <property type="entry name" value="fsa_talC_mipB"/>
    <property type="match status" value="1"/>
</dbReference>
<keyword evidence="6 9" id="KW-0570">Pentose shunt</keyword>
<evidence type="ECO:0000256" key="4">
    <source>
        <dbReference type="ARBA" id="ARBA00022490"/>
    </source>
</evidence>
<evidence type="ECO:0000256" key="9">
    <source>
        <dbReference type="HAMAP-Rule" id="MF_00494"/>
    </source>
</evidence>
<dbReference type="Proteomes" id="UP000295777">
    <property type="component" value="Unassembled WGS sequence"/>
</dbReference>
<keyword evidence="5 9" id="KW-0808">Transferase</keyword>
<dbReference type="CDD" id="cd00956">
    <property type="entry name" value="Transaldolase_FSA"/>
    <property type="match status" value="1"/>
</dbReference>
<dbReference type="GO" id="GO:0016832">
    <property type="term" value="F:aldehyde-lyase activity"/>
    <property type="evidence" value="ECO:0007669"/>
    <property type="project" value="InterPro"/>
</dbReference>
<dbReference type="RefSeq" id="WP_132526303.1">
    <property type="nucleotide sequence ID" value="NZ_SMFV01000003.1"/>
</dbReference>
<gene>
    <name evidence="9" type="primary">tal</name>
    <name evidence="10" type="ORF">CLV27_0943</name>
</gene>
<dbReference type="SUPFAM" id="SSF51569">
    <property type="entry name" value="Aldolase"/>
    <property type="match status" value="1"/>
</dbReference>
<protein>
    <recommendedName>
        <fullName evidence="9">Probable transaldolase</fullName>
        <ecNumber evidence="9">2.2.1.2</ecNumber>
    </recommendedName>
</protein>
<dbReference type="InterPro" id="IPR001585">
    <property type="entry name" value="TAL/FSA"/>
</dbReference>
<comment type="similarity">
    <text evidence="3 9">Belongs to the transaldolase family. Type 3B subfamily.</text>
</comment>
<evidence type="ECO:0000256" key="1">
    <source>
        <dbReference type="ARBA" id="ARBA00004496"/>
    </source>
</evidence>
<proteinExistence type="inferred from homology"/>
<evidence type="ECO:0000256" key="7">
    <source>
        <dbReference type="ARBA" id="ARBA00023270"/>
    </source>
</evidence>
<evidence type="ECO:0000313" key="11">
    <source>
        <dbReference type="Proteomes" id="UP000295777"/>
    </source>
</evidence>
<dbReference type="InterPro" id="IPR022999">
    <property type="entry name" value="Transaldolase_3B"/>
</dbReference>